<evidence type="ECO:0000256" key="2">
    <source>
        <dbReference type="ARBA" id="ARBA00022747"/>
    </source>
</evidence>
<keyword evidence="5" id="KW-0378">Hydrolase</keyword>
<dbReference type="Gene3D" id="3.90.220.20">
    <property type="entry name" value="DNA methylase specificity domains"/>
    <property type="match status" value="1"/>
</dbReference>
<accession>A0A3B0V6W5</accession>
<dbReference type="GO" id="GO:0009307">
    <property type="term" value="P:DNA restriction-modification system"/>
    <property type="evidence" value="ECO:0007669"/>
    <property type="project" value="UniProtKB-KW"/>
</dbReference>
<dbReference type="InterPro" id="IPR044946">
    <property type="entry name" value="Restrct_endonuc_typeI_TRD_sf"/>
</dbReference>
<gene>
    <name evidence="5" type="ORF">MNBD_GAMMA01-359</name>
</gene>
<protein>
    <submittedName>
        <fullName evidence="5">Type I restriction-modification system, specificity subunit S</fullName>
        <ecNumber evidence="5">3.1.21.3</ecNumber>
    </submittedName>
</protein>
<evidence type="ECO:0000259" key="4">
    <source>
        <dbReference type="Pfam" id="PF01420"/>
    </source>
</evidence>
<dbReference type="PANTHER" id="PTHR43140">
    <property type="entry name" value="TYPE-1 RESTRICTION ENZYME ECOKI SPECIFICITY PROTEIN"/>
    <property type="match status" value="1"/>
</dbReference>
<feature type="domain" description="Type I restriction modification DNA specificity" evidence="4">
    <location>
        <begin position="16"/>
        <end position="143"/>
    </location>
</feature>
<comment type="similarity">
    <text evidence="1">Belongs to the type-I restriction system S methylase family.</text>
</comment>
<dbReference type="EMBL" id="UOEW01000127">
    <property type="protein sequence ID" value="VAW36053.1"/>
    <property type="molecule type" value="Genomic_DNA"/>
</dbReference>
<dbReference type="PANTHER" id="PTHR43140:SF1">
    <property type="entry name" value="TYPE I RESTRICTION ENZYME ECOKI SPECIFICITY SUBUNIT"/>
    <property type="match status" value="1"/>
</dbReference>
<dbReference type="EC" id="3.1.21.3" evidence="5"/>
<dbReference type="AlphaFoldDB" id="A0A3B0V6W5"/>
<proteinExistence type="inferred from homology"/>
<dbReference type="GO" id="GO:0003677">
    <property type="term" value="F:DNA binding"/>
    <property type="evidence" value="ECO:0007669"/>
    <property type="project" value="UniProtKB-KW"/>
</dbReference>
<dbReference type="InterPro" id="IPR051212">
    <property type="entry name" value="Type-I_RE_S_subunit"/>
</dbReference>
<reference evidence="5" key="1">
    <citation type="submission" date="2018-06" db="EMBL/GenBank/DDBJ databases">
        <authorList>
            <person name="Zhirakovskaya E."/>
        </authorList>
    </citation>
    <scope>NUCLEOTIDE SEQUENCE</scope>
</reference>
<evidence type="ECO:0000313" key="5">
    <source>
        <dbReference type="EMBL" id="VAW36053.1"/>
    </source>
</evidence>
<dbReference type="InterPro" id="IPR000055">
    <property type="entry name" value="Restrct_endonuc_typeI_TRD"/>
</dbReference>
<dbReference type="SUPFAM" id="SSF116734">
    <property type="entry name" value="DNA methylase specificity domain"/>
    <property type="match status" value="1"/>
</dbReference>
<organism evidence="5">
    <name type="scientific">hydrothermal vent metagenome</name>
    <dbReference type="NCBI Taxonomy" id="652676"/>
    <lineage>
        <taxon>unclassified sequences</taxon>
        <taxon>metagenomes</taxon>
        <taxon>ecological metagenomes</taxon>
    </lineage>
</organism>
<keyword evidence="3" id="KW-0238">DNA-binding</keyword>
<sequence length="185" mass="20280">MRGWSDGKYFNRYVSEEDYQGYVKNRKVDKGDILLGRVGAGIGETAVVDREIDCAIYVSLGLIKTFKSYTNSKYLAIVFNSPYGTTYAKGNISSGGGSAGNYNLGRIRSFPVPFPPLPEQKAIVTKVEKLLAVCDQLETQITNNQNHANALMQAVLKEAFLPDQSTVEQAPSKSKVASAYHPKTC</sequence>
<name>A0A3B0V6W5_9ZZZZ</name>
<keyword evidence="2" id="KW-0680">Restriction system</keyword>
<evidence type="ECO:0000256" key="1">
    <source>
        <dbReference type="ARBA" id="ARBA00010923"/>
    </source>
</evidence>
<evidence type="ECO:0000256" key="3">
    <source>
        <dbReference type="ARBA" id="ARBA00023125"/>
    </source>
</evidence>
<dbReference type="GO" id="GO:0009035">
    <property type="term" value="F:type I site-specific deoxyribonuclease activity"/>
    <property type="evidence" value="ECO:0007669"/>
    <property type="project" value="UniProtKB-EC"/>
</dbReference>
<dbReference type="Pfam" id="PF01420">
    <property type="entry name" value="Methylase_S"/>
    <property type="match status" value="1"/>
</dbReference>